<organism evidence="1">
    <name type="scientific">Candidatus Methanofastidiosum methylothiophilum</name>
    <dbReference type="NCBI Taxonomy" id="1705564"/>
    <lineage>
        <taxon>Archaea</taxon>
        <taxon>Methanobacteriati</taxon>
        <taxon>Methanobacteriota</taxon>
        <taxon>Stenosarchaea group</taxon>
        <taxon>Candidatus Methanofastidiosia</taxon>
        <taxon>Candidatus Methanofastidiosales</taxon>
        <taxon>Candidatus Methanofastidiosaceae</taxon>
        <taxon>Candidatus Methanofastidiosum</taxon>
    </lineage>
</organism>
<proteinExistence type="predicted"/>
<accession>A0A150JKG6</accession>
<comment type="caution">
    <text evidence="1">The sequence shown here is derived from an EMBL/GenBank/DDBJ whole genome shotgun (WGS) entry which is preliminary data.</text>
</comment>
<protein>
    <submittedName>
        <fullName evidence="1">Uncharacterized protein</fullName>
    </submittedName>
</protein>
<evidence type="ECO:0000313" key="1">
    <source>
        <dbReference type="EMBL" id="KYC57749.1"/>
    </source>
</evidence>
<gene>
    <name evidence="1" type="ORF">APG09_00994</name>
</gene>
<dbReference type="AlphaFoldDB" id="A0A150JKG6"/>
<sequence length="137" mass="15544">MTLQDLLQHKDPKVVKRAVIVTLLLNGLSKQIIGRIVRTTANYINVIANKYDPDNLSSLLTEKHKKLPILASEKMEIFLSWLNGFETINSKEVKAQIKNLEGRVIVRKTFASFMESCGYTCIQNNTSKGAIWQKIPK</sequence>
<dbReference type="EMBL" id="LNJE01000010">
    <property type="protein sequence ID" value="KYC57749.1"/>
    <property type="molecule type" value="Genomic_DNA"/>
</dbReference>
<reference evidence="1" key="1">
    <citation type="journal article" date="2016" name="ISME J.">
        <title>Chasing the elusive Euryarchaeota class WSA2: genomes reveal a uniquely fastidious methyl-reducing methanogen.</title>
        <authorList>
            <person name="Nobu M.K."/>
            <person name="Narihiro T."/>
            <person name="Kuroda K."/>
            <person name="Mei R."/>
            <person name="Liu W.T."/>
        </authorList>
    </citation>
    <scope>NUCLEOTIDE SEQUENCE [LARGE SCALE GENOMIC DNA]</scope>
    <source>
        <strain evidence="1">ADurb1213_Bin02801</strain>
    </source>
</reference>
<name>A0A150JKG6_9EURY</name>